<dbReference type="RefSeq" id="WP_172961795.1">
    <property type="nucleotide sequence ID" value="NZ_AP017378.1"/>
</dbReference>
<dbReference type="Proteomes" id="UP000269883">
    <property type="component" value="Chromosome"/>
</dbReference>
<evidence type="ECO:0000313" key="1">
    <source>
        <dbReference type="EMBL" id="BBD09903.1"/>
    </source>
</evidence>
<sequence>MSYAKIHAPSEHDSSLLADDCVRIPLQPQHPCRPGFCSQVSLVVTSVTSHFGR</sequence>
<proteinExistence type="predicted"/>
<dbReference type="KEGG" id="dfl:DFE_3177"/>
<accession>A0A2Z6B361</accession>
<dbReference type="EMBL" id="AP017378">
    <property type="protein sequence ID" value="BBD09903.1"/>
    <property type="molecule type" value="Genomic_DNA"/>
</dbReference>
<gene>
    <name evidence="1" type="ORF">DFE_3177</name>
</gene>
<organism evidence="1 2">
    <name type="scientific">Desulfovibrio ferrophilus</name>
    <dbReference type="NCBI Taxonomy" id="241368"/>
    <lineage>
        <taxon>Bacteria</taxon>
        <taxon>Pseudomonadati</taxon>
        <taxon>Thermodesulfobacteriota</taxon>
        <taxon>Desulfovibrionia</taxon>
        <taxon>Desulfovibrionales</taxon>
        <taxon>Desulfovibrionaceae</taxon>
        <taxon>Desulfovibrio</taxon>
    </lineage>
</organism>
<reference evidence="1 2" key="1">
    <citation type="journal article" date="2018" name="Sci. Adv.">
        <title>Multi-heme cytochromes provide a pathway for survival in energy-limited environments.</title>
        <authorList>
            <person name="Deng X."/>
            <person name="Dohmae N."/>
            <person name="Nealson K.H."/>
            <person name="Hashimoto K."/>
            <person name="Okamoto A."/>
        </authorList>
    </citation>
    <scope>NUCLEOTIDE SEQUENCE [LARGE SCALE GENOMIC DNA]</scope>
    <source>
        <strain evidence="1 2">IS5</strain>
    </source>
</reference>
<protein>
    <submittedName>
        <fullName evidence="1">Uncharacterized protein</fullName>
    </submittedName>
</protein>
<dbReference type="AlphaFoldDB" id="A0A2Z6B361"/>
<name>A0A2Z6B361_9BACT</name>
<keyword evidence="2" id="KW-1185">Reference proteome</keyword>
<evidence type="ECO:0000313" key="2">
    <source>
        <dbReference type="Proteomes" id="UP000269883"/>
    </source>
</evidence>